<name>A0A7J0DIY3_9ERIC</name>
<sequence>MWLVRYGVSGFLGKVWGSSIRRTGGVVWTVEGNVDAWIEVCREIRVFYDLGCEKGLMEELMGRRKTVLLQYPQEVLAKKAGFFSRLGVSTSDVGLLLLEKPEILGFDLEDRVISVLGLLKHFGMNRKELRSVAVEYLYVLGRNKMVNLPHVMRAMDLHEWFFTKMKVANHRRFREIVEVSFPSDSSRKDIESICNVLYDSATSRSFWILIGSAGTGVESGVILIDPF</sequence>
<reference evidence="5" key="1">
    <citation type="submission" date="2019-07" db="EMBL/GenBank/DDBJ databases">
        <title>De Novo Assembly of kiwifruit Actinidia rufa.</title>
        <authorList>
            <person name="Sugita-Konishi S."/>
            <person name="Sato K."/>
            <person name="Mori E."/>
            <person name="Abe Y."/>
            <person name="Kisaki G."/>
            <person name="Hamano K."/>
            <person name="Suezawa K."/>
            <person name="Otani M."/>
            <person name="Fukuda T."/>
            <person name="Manabe T."/>
            <person name="Gomi K."/>
            <person name="Tabuchi M."/>
            <person name="Akimitsu K."/>
            <person name="Kataoka I."/>
        </authorList>
    </citation>
    <scope>NUCLEOTIDE SEQUENCE [LARGE SCALE GENOMIC DNA]</scope>
    <source>
        <strain evidence="5">cv. Fuchu</strain>
    </source>
</reference>
<keyword evidence="2" id="KW-0804">Transcription</keyword>
<accession>A0A7J0DIY3</accession>
<dbReference type="Pfam" id="PF02536">
    <property type="entry name" value="mTERF"/>
    <property type="match status" value="1"/>
</dbReference>
<dbReference type="GO" id="GO:0003676">
    <property type="term" value="F:nucleic acid binding"/>
    <property type="evidence" value="ECO:0007669"/>
    <property type="project" value="InterPro"/>
</dbReference>
<dbReference type="OrthoDB" id="899381at2759"/>
<evidence type="ECO:0000313" key="5">
    <source>
        <dbReference type="Proteomes" id="UP000585474"/>
    </source>
</evidence>
<gene>
    <name evidence="4" type="ORF">Acr_00g0040620</name>
</gene>
<dbReference type="Gene3D" id="1.25.70.10">
    <property type="entry name" value="Transcription termination factor 3, mitochondrial"/>
    <property type="match status" value="1"/>
</dbReference>
<proteinExistence type="inferred from homology"/>
<evidence type="ECO:0000256" key="1">
    <source>
        <dbReference type="ARBA" id="ARBA00007692"/>
    </source>
</evidence>
<keyword evidence="3" id="KW-0809">Transit peptide</keyword>
<organism evidence="4 5">
    <name type="scientific">Actinidia rufa</name>
    <dbReference type="NCBI Taxonomy" id="165716"/>
    <lineage>
        <taxon>Eukaryota</taxon>
        <taxon>Viridiplantae</taxon>
        <taxon>Streptophyta</taxon>
        <taxon>Embryophyta</taxon>
        <taxon>Tracheophyta</taxon>
        <taxon>Spermatophyta</taxon>
        <taxon>Magnoliopsida</taxon>
        <taxon>eudicotyledons</taxon>
        <taxon>Gunneridae</taxon>
        <taxon>Pentapetalae</taxon>
        <taxon>asterids</taxon>
        <taxon>Ericales</taxon>
        <taxon>Actinidiaceae</taxon>
        <taxon>Actinidia</taxon>
    </lineage>
</organism>
<keyword evidence="2" id="KW-0806">Transcription termination</keyword>
<evidence type="ECO:0000256" key="2">
    <source>
        <dbReference type="ARBA" id="ARBA00022472"/>
    </source>
</evidence>
<dbReference type="AlphaFoldDB" id="A0A7J0DIY3"/>
<evidence type="ECO:0000256" key="3">
    <source>
        <dbReference type="ARBA" id="ARBA00022946"/>
    </source>
</evidence>
<comment type="caution">
    <text evidence="4">The sequence shown here is derived from an EMBL/GenBank/DDBJ whole genome shotgun (WGS) entry which is preliminary data.</text>
</comment>
<protein>
    <submittedName>
        <fullName evidence="4">Mitochondrial transcription termination factor family protein</fullName>
    </submittedName>
</protein>
<comment type="similarity">
    <text evidence="1">Belongs to the mTERF family.</text>
</comment>
<keyword evidence="5" id="KW-1185">Reference proteome</keyword>
<keyword evidence="2" id="KW-0805">Transcription regulation</keyword>
<evidence type="ECO:0000313" key="4">
    <source>
        <dbReference type="EMBL" id="GFS35560.1"/>
    </source>
</evidence>
<dbReference type="Proteomes" id="UP000585474">
    <property type="component" value="Unassembled WGS sequence"/>
</dbReference>
<dbReference type="EMBL" id="BJWL01000233">
    <property type="protein sequence ID" value="GFS35560.1"/>
    <property type="molecule type" value="Genomic_DNA"/>
</dbReference>
<dbReference type="InterPro" id="IPR003690">
    <property type="entry name" value="MTERF"/>
</dbReference>
<dbReference type="GO" id="GO:0006353">
    <property type="term" value="P:DNA-templated transcription termination"/>
    <property type="evidence" value="ECO:0007669"/>
    <property type="project" value="UniProtKB-KW"/>
</dbReference>
<dbReference type="InterPro" id="IPR038538">
    <property type="entry name" value="MTERF_sf"/>
</dbReference>